<feature type="compositionally biased region" description="Low complexity" evidence="1">
    <location>
        <begin position="152"/>
        <end position="164"/>
    </location>
</feature>
<dbReference type="EMBL" id="JAZHPZ010000003">
    <property type="protein sequence ID" value="MEF2965673.1"/>
    <property type="molecule type" value="Genomic_DNA"/>
</dbReference>
<name>A0ABU7VQW9_9BACL</name>
<evidence type="ECO:0000313" key="3">
    <source>
        <dbReference type="Proteomes" id="UP001306950"/>
    </source>
</evidence>
<accession>A0ABU7VQW9</accession>
<dbReference type="Proteomes" id="UP001306950">
    <property type="component" value="Unassembled WGS sequence"/>
</dbReference>
<evidence type="ECO:0000313" key="2">
    <source>
        <dbReference type="EMBL" id="MEF2965673.1"/>
    </source>
</evidence>
<feature type="region of interest" description="Disordered" evidence="1">
    <location>
        <begin position="139"/>
        <end position="192"/>
    </location>
</feature>
<reference evidence="2 3" key="1">
    <citation type="submission" date="2024-02" db="EMBL/GenBank/DDBJ databases">
        <title>A nitrogen-fixing paenibacillus bacterium.</title>
        <authorList>
            <person name="Zhang W.L."/>
            <person name="Chen S.F."/>
        </authorList>
    </citation>
    <scope>NUCLEOTIDE SEQUENCE [LARGE SCALE GENOMIC DNA]</scope>
    <source>
        <strain evidence="2 3">M1</strain>
    </source>
</reference>
<feature type="compositionally biased region" description="Polar residues" evidence="1">
    <location>
        <begin position="179"/>
        <end position="192"/>
    </location>
</feature>
<proteinExistence type="predicted"/>
<protein>
    <submittedName>
        <fullName evidence="2">Transcriptional regulator</fullName>
    </submittedName>
</protein>
<comment type="caution">
    <text evidence="2">The sequence shown here is derived from an EMBL/GenBank/DDBJ whole genome shotgun (WGS) entry which is preliminary data.</text>
</comment>
<sequence length="207" mass="22535">MIYVDDTGVKVGGVVLPGLFKSLEVKGEATVEEQEVQGKTAKPKQATGYEDGKITLELILEDSPNMTKLRRLEIIQKLFQKPGQTKPEVHTFVSSHSSVRGINKVIFKSLTSREQNNTSSIAVTIELWQYVATKITATKKGSSKSSSKKTTAKSASKPSSTLSADYKSYLTSDRGAAPKTTNKTSKTAAVDNKNTSVYKNGILRMPM</sequence>
<dbReference type="RefSeq" id="WP_331845906.1">
    <property type="nucleotide sequence ID" value="NZ_JAZHPZ010000003.1"/>
</dbReference>
<evidence type="ECO:0000256" key="1">
    <source>
        <dbReference type="SAM" id="MobiDB-lite"/>
    </source>
</evidence>
<gene>
    <name evidence="2" type="ORF">V3851_07510</name>
</gene>
<organism evidence="2 3">
    <name type="scientific">Paenibacillus haidiansis</name>
    <dbReference type="NCBI Taxonomy" id="1574488"/>
    <lineage>
        <taxon>Bacteria</taxon>
        <taxon>Bacillati</taxon>
        <taxon>Bacillota</taxon>
        <taxon>Bacilli</taxon>
        <taxon>Bacillales</taxon>
        <taxon>Paenibacillaceae</taxon>
        <taxon>Paenibacillus</taxon>
    </lineage>
</organism>
<keyword evidence="3" id="KW-1185">Reference proteome</keyword>